<accession>D9SR85</accession>
<dbReference type="SUPFAM" id="SSF58104">
    <property type="entry name" value="Methyl-accepting chemotaxis protein (MCP) signaling domain"/>
    <property type="match status" value="1"/>
</dbReference>
<dbReference type="InterPro" id="IPR033479">
    <property type="entry name" value="dCache_1"/>
</dbReference>
<dbReference type="Gene3D" id="1.10.8.500">
    <property type="entry name" value="HAMP domain in histidine kinase"/>
    <property type="match status" value="1"/>
</dbReference>
<evidence type="ECO:0000256" key="4">
    <source>
        <dbReference type="ARBA" id="ARBA00022692"/>
    </source>
</evidence>
<organism evidence="13 14">
    <name type="scientific">Clostridium cellulovorans (strain ATCC 35296 / DSM 3052 / OCM 3 / 743B)</name>
    <dbReference type="NCBI Taxonomy" id="573061"/>
    <lineage>
        <taxon>Bacteria</taxon>
        <taxon>Bacillati</taxon>
        <taxon>Bacillota</taxon>
        <taxon>Clostridia</taxon>
        <taxon>Eubacteriales</taxon>
        <taxon>Clostridiaceae</taxon>
        <taxon>Clostridium</taxon>
    </lineage>
</organism>
<dbReference type="HOGENOM" id="CLU_000445_107_19_9"/>
<evidence type="ECO:0000256" key="3">
    <source>
        <dbReference type="ARBA" id="ARBA00022500"/>
    </source>
</evidence>
<dbReference type="eggNOG" id="COG0840">
    <property type="taxonomic scope" value="Bacteria"/>
</dbReference>
<dbReference type="Pfam" id="PF00015">
    <property type="entry name" value="MCPsignal"/>
    <property type="match status" value="1"/>
</dbReference>
<dbReference type="InterPro" id="IPR003660">
    <property type="entry name" value="HAMP_dom"/>
</dbReference>
<dbReference type="GO" id="GO:0006935">
    <property type="term" value="P:chemotaxis"/>
    <property type="evidence" value="ECO:0007669"/>
    <property type="project" value="UniProtKB-KW"/>
</dbReference>
<dbReference type="Proteomes" id="UP000002730">
    <property type="component" value="Chromosome"/>
</dbReference>
<dbReference type="PROSITE" id="PS50885">
    <property type="entry name" value="HAMP"/>
    <property type="match status" value="1"/>
</dbReference>
<evidence type="ECO:0000256" key="6">
    <source>
        <dbReference type="ARBA" id="ARBA00023136"/>
    </source>
</evidence>
<evidence type="ECO:0000256" key="8">
    <source>
        <dbReference type="ARBA" id="ARBA00029447"/>
    </source>
</evidence>
<keyword evidence="6 10" id="KW-0472">Membrane</keyword>
<dbReference type="GO" id="GO:0007165">
    <property type="term" value="P:signal transduction"/>
    <property type="evidence" value="ECO:0007669"/>
    <property type="project" value="UniProtKB-KW"/>
</dbReference>
<dbReference type="CDD" id="cd18773">
    <property type="entry name" value="PDC1_HK_sensor"/>
    <property type="match status" value="1"/>
</dbReference>
<sequence length="668" mass="73720">MKNTKRKFKSIRTKLIFSIFLVSFIPIILLGISSYEITRSKLTETFKSSTIETMSEINREITTYLDGLDNVINMLTTNKSLKSITKDPSNKDNIEYLFKNLKDNNNNISSIFMATEEKKLLSYPASNASTNSEVTKNDWYTAAMSNRGNIVYSNPYISASTGKTVVSMSKTIDYEGLVIGVVGMEIDFDRLSGNISLIELGKEGFIYITNVDGIMLAHPDTTQLGNTDITNSPIWEDIQSEESNFKQYDSNGVEKFAFFTTNQKTKWRIIGTMDASELLDNIKKLRYILIFSIFALTILSSSVALVISNKMSRNINKLKTAFSSASEGDLTVSTSISSKDEFEELSNDFNTMISKIAKLMDRIHLSSNTVLETSATLVNISENTAYALDEVSRSVEDISQGAVEQANNSLNSAAEMTTLAKGIDEISDLTSDMNDISLNTQTLSKKGVLMLETLVNKTNETLKVSKEVNTLVLSMDNSTKEINEISNTISEITERTNLLSLNASIEAARAGEAGKGFAVVANEIRNLAEQSEEAAAKIRKIIDSIQKKSTVAVSAMETSNVTISEQKLAVDRTESIFHEIIASIDSLINSVTKTKLSIDEINSKKNLVLENIEQTSAISEEAAAATEEANAATVGISETMKDLTTFSDKLQKISIELQQYISVFKYIK</sequence>
<keyword evidence="14" id="KW-1185">Reference proteome</keyword>
<dbReference type="SMART" id="SM00304">
    <property type="entry name" value="HAMP"/>
    <property type="match status" value="1"/>
</dbReference>
<evidence type="ECO:0000256" key="1">
    <source>
        <dbReference type="ARBA" id="ARBA00004651"/>
    </source>
</evidence>
<dbReference type="InterPro" id="IPR004089">
    <property type="entry name" value="MCPsignal_dom"/>
</dbReference>
<dbReference type="Gene3D" id="3.30.450.20">
    <property type="entry name" value="PAS domain"/>
    <property type="match status" value="2"/>
</dbReference>
<evidence type="ECO:0000256" key="2">
    <source>
        <dbReference type="ARBA" id="ARBA00022475"/>
    </source>
</evidence>
<dbReference type="InterPro" id="IPR029151">
    <property type="entry name" value="Sensor-like_sf"/>
</dbReference>
<evidence type="ECO:0000259" key="11">
    <source>
        <dbReference type="PROSITE" id="PS50111"/>
    </source>
</evidence>
<reference evidence="13 14" key="1">
    <citation type="submission" date="2010-08" db="EMBL/GenBank/DDBJ databases">
        <title>Complete sequence of Clostridium cellulovorans 743B.</title>
        <authorList>
            <consortium name="US DOE Joint Genome Institute"/>
            <person name="Lucas S."/>
            <person name="Copeland A."/>
            <person name="Lapidus A."/>
            <person name="Cheng J.-F."/>
            <person name="Bruce D."/>
            <person name="Goodwin L."/>
            <person name="Pitluck S."/>
            <person name="Chertkov O."/>
            <person name="Detter J.C."/>
            <person name="Han C."/>
            <person name="Tapia R."/>
            <person name="Land M."/>
            <person name="Hauser L."/>
            <person name="Chang Y.-J."/>
            <person name="Jeffries C."/>
            <person name="Kyrpides N."/>
            <person name="Ivanova N."/>
            <person name="Mikhailova N."/>
            <person name="Hemme C.L."/>
            <person name="Woyke T."/>
        </authorList>
    </citation>
    <scope>NUCLEOTIDE SEQUENCE [LARGE SCALE GENOMIC DNA]</scope>
    <source>
        <strain evidence="14">ATCC 35296 / DSM 3052 / OCM 3 / 743B</strain>
    </source>
</reference>
<evidence type="ECO:0000256" key="5">
    <source>
        <dbReference type="ARBA" id="ARBA00022989"/>
    </source>
</evidence>
<evidence type="ECO:0000313" key="14">
    <source>
        <dbReference type="Proteomes" id="UP000002730"/>
    </source>
</evidence>
<dbReference type="CDD" id="cd06225">
    <property type="entry name" value="HAMP"/>
    <property type="match status" value="1"/>
</dbReference>
<dbReference type="PROSITE" id="PS50111">
    <property type="entry name" value="CHEMOTAXIS_TRANSDUC_2"/>
    <property type="match status" value="1"/>
</dbReference>
<protein>
    <submittedName>
        <fullName evidence="13">Methyl-accepting chemotaxis sensory transducer with Cache sensor</fullName>
    </submittedName>
</protein>
<comment type="subcellular location">
    <subcellularLocation>
        <location evidence="1">Cell membrane</location>
        <topology evidence="1">Multi-pass membrane protein</topology>
    </subcellularLocation>
</comment>
<dbReference type="SUPFAM" id="SSF103190">
    <property type="entry name" value="Sensory domain-like"/>
    <property type="match status" value="1"/>
</dbReference>
<dbReference type="STRING" id="573061.Clocel_0602"/>
<dbReference type="EMBL" id="CP002160">
    <property type="protein sequence ID" value="ADL50373.1"/>
    <property type="molecule type" value="Genomic_DNA"/>
</dbReference>
<proteinExistence type="inferred from homology"/>
<keyword evidence="3" id="KW-0145">Chemotaxis</keyword>
<keyword evidence="4 10" id="KW-0812">Transmembrane</keyword>
<evidence type="ECO:0000256" key="9">
    <source>
        <dbReference type="PROSITE-ProRule" id="PRU00284"/>
    </source>
</evidence>
<dbReference type="SMART" id="SM00283">
    <property type="entry name" value="MA"/>
    <property type="match status" value="1"/>
</dbReference>
<dbReference type="PANTHER" id="PTHR32089">
    <property type="entry name" value="METHYL-ACCEPTING CHEMOTAXIS PROTEIN MCPB"/>
    <property type="match status" value="1"/>
</dbReference>
<evidence type="ECO:0000259" key="12">
    <source>
        <dbReference type="PROSITE" id="PS50885"/>
    </source>
</evidence>
<dbReference type="Gene3D" id="1.10.287.950">
    <property type="entry name" value="Methyl-accepting chemotaxis protein"/>
    <property type="match status" value="1"/>
</dbReference>
<feature type="transmembrane region" description="Helical" evidence="10">
    <location>
        <begin position="287"/>
        <end position="307"/>
    </location>
</feature>
<dbReference type="AlphaFoldDB" id="D9SR85"/>
<keyword evidence="5 10" id="KW-1133">Transmembrane helix</keyword>
<dbReference type="RefSeq" id="WP_013291602.1">
    <property type="nucleotide sequence ID" value="NC_014393.1"/>
</dbReference>
<comment type="similarity">
    <text evidence="8">Belongs to the methyl-accepting chemotaxis (MCP) protein family.</text>
</comment>
<dbReference type="Pfam" id="PF00672">
    <property type="entry name" value="HAMP"/>
    <property type="match status" value="1"/>
</dbReference>
<evidence type="ECO:0000256" key="7">
    <source>
        <dbReference type="ARBA" id="ARBA00023224"/>
    </source>
</evidence>
<feature type="domain" description="Methyl-accepting transducer" evidence="11">
    <location>
        <begin position="380"/>
        <end position="637"/>
    </location>
</feature>
<name>D9SR85_CLOC7</name>
<dbReference type="KEGG" id="ccb:Clocel_0602"/>
<dbReference type="OrthoDB" id="13222at2"/>
<dbReference type="Pfam" id="PF02743">
    <property type="entry name" value="dCache_1"/>
    <property type="match status" value="1"/>
</dbReference>
<dbReference type="CDD" id="cd12912">
    <property type="entry name" value="PDC2_MCP_like"/>
    <property type="match status" value="1"/>
</dbReference>
<gene>
    <name evidence="13" type="ordered locus">Clocel_0602</name>
</gene>
<dbReference type="GO" id="GO:0005886">
    <property type="term" value="C:plasma membrane"/>
    <property type="evidence" value="ECO:0007669"/>
    <property type="project" value="UniProtKB-SubCell"/>
</dbReference>
<evidence type="ECO:0000313" key="13">
    <source>
        <dbReference type="EMBL" id="ADL50373.1"/>
    </source>
</evidence>
<evidence type="ECO:0000256" key="10">
    <source>
        <dbReference type="SAM" id="Phobius"/>
    </source>
</evidence>
<keyword evidence="7 9" id="KW-0807">Transducer</keyword>
<keyword evidence="2" id="KW-1003">Cell membrane</keyword>
<dbReference type="PANTHER" id="PTHR32089:SF114">
    <property type="entry name" value="METHYL-ACCEPTING CHEMOTAXIS PROTEIN MCPB"/>
    <property type="match status" value="1"/>
</dbReference>
<feature type="domain" description="HAMP" evidence="12">
    <location>
        <begin position="309"/>
        <end position="361"/>
    </location>
</feature>